<protein>
    <submittedName>
        <fullName evidence="2">Uncharacterized protein</fullName>
    </submittedName>
</protein>
<evidence type="ECO:0000313" key="3">
    <source>
        <dbReference type="Proteomes" id="UP000800096"/>
    </source>
</evidence>
<proteinExistence type="predicted"/>
<keyword evidence="1" id="KW-0812">Transmembrane</keyword>
<evidence type="ECO:0000256" key="1">
    <source>
        <dbReference type="SAM" id="Phobius"/>
    </source>
</evidence>
<dbReference type="EMBL" id="ML979132">
    <property type="protein sequence ID" value="KAF1920507.1"/>
    <property type="molecule type" value="Genomic_DNA"/>
</dbReference>
<dbReference type="AlphaFoldDB" id="A0A6A5R358"/>
<organism evidence="2 3">
    <name type="scientific">Ampelomyces quisqualis</name>
    <name type="common">Powdery mildew agent</name>
    <dbReference type="NCBI Taxonomy" id="50730"/>
    <lineage>
        <taxon>Eukaryota</taxon>
        <taxon>Fungi</taxon>
        <taxon>Dikarya</taxon>
        <taxon>Ascomycota</taxon>
        <taxon>Pezizomycotina</taxon>
        <taxon>Dothideomycetes</taxon>
        <taxon>Pleosporomycetidae</taxon>
        <taxon>Pleosporales</taxon>
        <taxon>Pleosporineae</taxon>
        <taxon>Phaeosphaeriaceae</taxon>
        <taxon>Ampelomyces</taxon>
    </lineage>
</organism>
<reference evidence="2" key="1">
    <citation type="journal article" date="2020" name="Stud. Mycol.">
        <title>101 Dothideomycetes genomes: a test case for predicting lifestyles and emergence of pathogens.</title>
        <authorList>
            <person name="Haridas S."/>
            <person name="Albert R."/>
            <person name="Binder M."/>
            <person name="Bloem J."/>
            <person name="Labutti K."/>
            <person name="Salamov A."/>
            <person name="Andreopoulos B."/>
            <person name="Baker S."/>
            <person name="Barry K."/>
            <person name="Bills G."/>
            <person name="Bluhm B."/>
            <person name="Cannon C."/>
            <person name="Castanera R."/>
            <person name="Culley D."/>
            <person name="Daum C."/>
            <person name="Ezra D."/>
            <person name="Gonzalez J."/>
            <person name="Henrissat B."/>
            <person name="Kuo A."/>
            <person name="Liang C."/>
            <person name="Lipzen A."/>
            <person name="Lutzoni F."/>
            <person name="Magnuson J."/>
            <person name="Mondo S."/>
            <person name="Nolan M."/>
            <person name="Ohm R."/>
            <person name="Pangilinan J."/>
            <person name="Park H.-J."/>
            <person name="Ramirez L."/>
            <person name="Alfaro M."/>
            <person name="Sun H."/>
            <person name="Tritt A."/>
            <person name="Yoshinaga Y."/>
            <person name="Zwiers L.-H."/>
            <person name="Turgeon B."/>
            <person name="Goodwin S."/>
            <person name="Spatafora J."/>
            <person name="Crous P."/>
            <person name="Grigoriev I."/>
        </authorList>
    </citation>
    <scope>NUCLEOTIDE SEQUENCE</scope>
    <source>
        <strain evidence="2">HMLAC05119</strain>
    </source>
</reference>
<gene>
    <name evidence="2" type="ORF">BDU57DRAFT_508862</name>
</gene>
<sequence length="59" mass="6549">MSIGGFLISVGLFVYGWTVTAQTHLIAPLIATGLIGIGLLKRFMLRARWPPALSRDHWQ</sequence>
<keyword evidence="3" id="KW-1185">Reference proteome</keyword>
<dbReference type="Proteomes" id="UP000800096">
    <property type="component" value="Unassembled WGS sequence"/>
</dbReference>
<name>A0A6A5R358_AMPQU</name>
<evidence type="ECO:0000313" key="2">
    <source>
        <dbReference type="EMBL" id="KAF1920507.1"/>
    </source>
</evidence>
<accession>A0A6A5R358</accession>
<keyword evidence="1" id="KW-1133">Transmembrane helix</keyword>
<keyword evidence="1" id="KW-0472">Membrane</keyword>
<feature type="transmembrane region" description="Helical" evidence="1">
    <location>
        <begin position="26"/>
        <end position="45"/>
    </location>
</feature>